<name>A0A284QLM0_ARMOS</name>
<feature type="compositionally biased region" description="Polar residues" evidence="1">
    <location>
        <begin position="1"/>
        <end position="22"/>
    </location>
</feature>
<gene>
    <name evidence="2" type="ORF">ARMOST_00590</name>
</gene>
<keyword evidence="3" id="KW-1185">Reference proteome</keyword>
<evidence type="ECO:0000256" key="1">
    <source>
        <dbReference type="SAM" id="MobiDB-lite"/>
    </source>
</evidence>
<reference evidence="3" key="1">
    <citation type="journal article" date="2017" name="Nat. Ecol. Evol.">
        <title>Genome expansion and lineage-specific genetic innovations in the forest pathogenic fungi Armillaria.</title>
        <authorList>
            <person name="Sipos G."/>
            <person name="Prasanna A.N."/>
            <person name="Walter M.C."/>
            <person name="O'Connor E."/>
            <person name="Balint B."/>
            <person name="Krizsan K."/>
            <person name="Kiss B."/>
            <person name="Hess J."/>
            <person name="Varga T."/>
            <person name="Slot J."/>
            <person name="Riley R."/>
            <person name="Boka B."/>
            <person name="Rigling D."/>
            <person name="Barry K."/>
            <person name="Lee J."/>
            <person name="Mihaltcheva S."/>
            <person name="LaButti K."/>
            <person name="Lipzen A."/>
            <person name="Waldron R."/>
            <person name="Moloney N.M."/>
            <person name="Sperisen C."/>
            <person name="Kredics L."/>
            <person name="Vagvoelgyi C."/>
            <person name="Patrignani A."/>
            <person name="Fitzpatrick D."/>
            <person name="Nagy I."/>
            <person name="Doyle S."/>
            <person name="Anderson J.B."/>
            <person name="Grigoriev I.V."/>
            <person name="Gueldener U."/>
            <person name="Muensterkoetter M."/>
            <person name="Nagy L.G."/>
        </authorList>
    </citation>
    <scope>NUCLEOTIDE SEQUENCE [LARGE SCALE GENOMIC DNA]</scope>
    <source>
        <strain evidence="3">C18/9</strain>
    </source>
</reference>
<evidence type="ECO:0000313" key="2">
    <source>
        <dbReference type="EMBL" id="SJK97338.1"/>
    </source>
</evidence>
<protein>
    <submittedName>
        <fullName evidence="2">Uncharacterized protein</fullName>
    </submittedName>
</protein>
<proteinExistence type="predicted"/>
<dbReference type="AlphaFoldDB" id="A0A284QLM0"/>
<organism evidence="2 3">
    <name type="scientific">Armillaria ostoyae</name>
    <name type="common">Armillaria root rot fungus</name>
    <dbReference type="NCBI Taxonomy" id="47428"/>
    <lineage>
        <taxon>Eukaryota</taxon>
        <taxon>Fungi</taxon>
        <taxon>Dikarya</taxon>
        <taxon>Basidiomycota</taxon>
        <taxon>Agaricomycotina</taxon>
        <taxon>Agaricomycetes</taxon>
        <taxon>Agaricomycetidae</taxon>
        <taxon>Agaricales</taxon>
        <taxon>Marasmiineae</taxon>
        <taxon>Physalacriaceae</taxon>
        <taxon>Armillaria</taxon>
    </lineage>
</organism>
<dbReference type="Proteomes" id="UP000219338">
    <property type="component" value="Unassembled WGS sequence"/>
</dbReference>
<evidence type="ECO:0000313" key="3">
    <source>
        <dbReference type="Proteomes" id="UP000219338"/>
    </source>
</evidence>
<dbReference type="EMBL" id="FUEG01000001">
    <property type="protein sequence ID" value="SJK97338.1"/>
    <property type="molecule type" value="Genomic_DNA"/>
</dbReference>
<sequence>MASLSTQQMHGTQGQATGTPSPRHTMEARPSHTVMTTQSQDPYPPRSPSVASRMFQMLYEKMTFLARARATTKALLRRRALPAHPESDPPPTIHTPLPQLLPIISPNKEWSSRLGEIPHTTAPLASSLLGLDPQAQMETFPAPIPPVAPSR</sequence>
<feature type="region of interest" description="Disordered" evidence="1">
    <location>
        <begin position="1"/>
        <end position="49"/>
    </location>
</feature>
<accession>A0A284QLM0</accession>